<dbReference type="EMBL" id="CH902632">
    <property type="protein sequence ID" value="KPU74127.1"/>
    <property type="molecule type" value="Genomic_DNA"/>
</dbReference>
<dbReference type="AlphaFoldDB" id="A0A0P8Y502"/>
<feature type="region of interest" description="Disordered" evidence="1">
    <location>
        <begin position="149"/>
        <end position="184"/>
    </location>
</feature>
<sequence length="228" mass="24372">MLPNSFGSKKTKKFLLLLKSFLICSRKRNSPKNVGAEGVRSFSGLVIRDESDDDETNALDRAMIDDRTHPRRRSPHTLPHYGVEEHVTQPLLWLGLEALDMHKKLIEAQIMALASTSSVPCSAGGACGPLGACEVIEAVDGIGANTGSGATTSVSDNEDNEAEAASAASAATLPDPETDDEVKPSQFVAEFLERNMTLQIFRDGNAPRYGPSNPSASPGRALARPRNA</sequence>
<keyword evidence="3" id="KW-1185">Reference proteome</keyword>
<evidence type="ECO:0000313" key="3">
    <source>
        <dbReference type="Proteomes" id="UP000007801"/>
    </source>
</evidence>
<organism evidence="2 3">
    <name type="scientific">Drosophila ananassae</name>
    <name type="common">Fruit fly</name>
    <dbReference type="NCBI Taxonomy" id="7217"/>
    <lineage>
        <taxon>Eukaryota</taxon>
        <taxon>Metazoa</taxon>
        <taxon>Ecdysozoa</taxon>
        <taxon>Arthropoda</taxon>
        <taxon>Hexapoda</taxon>
        <taxon>Insecta</taxon>
        <taxon>Pterygota</taxon>
        <taxon>Neoptera</taxon>
        <taxon>Endopterygota</taxon>
        <taxon>Diptera</taxon>
        <taxon>Brachycera</taxon>
        <taxon>Muscomorpha</taxon>
        <taxon>Ephydroidea</taxon>
        <taxon>Drosophilidae</taxon>
        <taxon>Drosophila</taxon>
        <taxon>Sophophora</taxon>
    </lineage>
</organism>
<dbReference type="OrthoDB" id="7873062at2759"/>
<reference evidence="2 3" key="1">
    <citation type="journal article" date="2007" name="Nature">
        <title>Evolution of genes and genomes on the Drosophila phylogeny.</title>
        <authorList>
            <consortium name="Drosophila 12 Genomes Consortium"/>
            <person name="Clark A.G."/>
            <person name="Eisen M.B."/>
            <person name="Smith D.R."/>
            <person name="Bergman C.M."/>
            <person name="Oliver B."/>
            <person name="Markow T.A."/>
            <person name="Kaufman T.C."/>
            <person name="Kellis M."/>
            <person name="Gelbart W."/>
            <person name="Iyer V.N."/>
            <person name="Pollard D.A."/>
            <person name="Sackton T.B."/>
            <person name="Larracuente A.M."/>
            <person name="Singh N.D."/>
            <person name="Abad J.P."/>
            <person name="Abt D.N."/>
            <person name="Adryan B."/>
            <person name="Aguade M."/>
            <person name="Akashi H."/>
            <person name="Anderson W.W."/>
            <person name="Aquadro C.F."/>
            <person name="Ardell D.H."/>
            <person name="Arguello R."/>
            <person name="Artieri C.G."/>
            <person name="Barbash D.A."/>
            <person name="Barker D."/>
            <person name="Barsanti P."/>
            <person name="Batterham P."/>
            <person name="Batzoglou S."/>
            <person name="Begun D."/>
            <person name="Bhutkar A."/>
            <person name="Blanco E."/>
            <person name="Bosak S.A."/>
            <person name="Bradley R.K."/>
            <person name="Brand A.D."/>
            <person name="Brent M.R."/>
            <person name="Brooks A.N."/>
            <person name="Brown R.H."/>
            <person name="Butlin R.K."/>
            <person name="Caggese C."/>
            <person name="Calvi B.R."/>
            <person name="Bernardo de Carvalho A."/>
            <person name="Caspi A."/>
            <person name="Castrezana S."/>
            <person name="Celniker S.E."/>
            <person name="Chang J.L."/>
            <person name="Chapple C."/>
            <person name="Chatterji S."/>
            <person name="Chinwalla A."/>
            <person name="Civetta A."/>
            <person name="Clifton S.W."/>
            <person name="Comeron J.M."/>
            <person name="Costello J.C."/>
            <person name="Coyne J.A."/>
            <person name="Daub J."/>
            <person name="David R.G."/>
            <person name="Delcher A.L."/>
            <person name="Delehaunty K."/>
            <person name="Do C.B."/>
            <person name="Ebling H."/>
            <person name="Edwards K."/>
            <person name="Eickbush T."/>
            <person name="Evans J.D."/>
            <person name="Filipski A."/>
            <person name="Findeiss S."/>
            <person name="Freyhult E."/>
            <person name="Fulton L."/>
            <person name="Fulton R."/>
            <person name="Garcia A.C."/>
            <person name="Gardiner A."/>
            <person name="Garfield D.A."/>
            <person name="Garvin B.E."/>
            <person name="Gibson G."/>
            <person name="Gilbert D."/>
            <person name="Gnerre S."/>
            <person name="Godfrey J."/>
            <person name="Good R."/>
            <person name="Gotea V."/>
            <person name="Gravely B."/>
            <person name="Greenberg A.J."/>
            <person name="Griffiths-Jones S."/>
            <person name="Gross S."/>
            <person name="Guigo R."/>
            <person name="Gustafson E.A."/>
            <person name="Haerty W."/>
            <person name="Hahn M.W."/>
            <person name="Halligan D.L."/>
            <person name="Halpern A.L."/>
            <person name="Halter G.M."/>
            <person name="Han M.V."/>
            <person name="Heger A."/>
            <person name="Hillier L."/>
            <person name="Hinrichs A.S."/>
            <person name="Holmes I."/>
            <person name="Hoskins R.A."/>
            <person name="Hubisz M.J."/>
            <person name="Hultmark D."/>
            <person name="Huntley M.A."/>
            <person name="Jaffe D.B."/>
            <person name="Jagadeeshan S."/>
            <person name="Jeck W.R."/>
            <person name="Johnson J."/>
            <person name="Jones C.D."/>
            <person name="Jordan W.C."/>
            <person name="Karpen G.H."/>
            <person name="Kataoka E."/>
            <person name="Keightley P.D."/>
            <person name="Kheradpour P."/>
            <person name="Kirkness E.F."/>
            <person name="Koerich L.B."/>
            <person name="Kristiansen K."/>
            <person name="Kudrna D."/>
            <person name="Kulathinal R.J."/>
            <person name="Kumar S."/>
            <person name="Kwok R."/>
            <person name="Lander E."/>
            <person name="Langley C.H."/>
            <person name="Lapoint R."/>
            <person name="Lazzaro B.P."/>
            <person name="Lee S.J."/>
            <person name="Levesque L."/>
            <person name="Li R."/>
            <person name="Lin C.F."/>
            <person name="Lin M.F."/>
            <person name="Lindblad-Toh K."/>
            <person name="Llopart A."/>
            <person name="Long M."/>
            <person name="Low L."/>
            <person name="Lozovsky E."/>
            <person name="Lu J."/>
            <person name="Luo M."/>
            <person name="Machado C.A."/>
            <person name="Makalowski W."/>
            <person name="Marzo M."/>
            <person name="Matsuda M."/>
            <person name="Matzkin L."/>
            <person name="McAllister B."/>
            <person name="McBride C.S."/>
            <person name="McKernan B."/>
            <person name="McKernan K."/>
            <person name="Mendez-Lago M."/>
            <person name="Minx P."/>
            <person name="Mollenhauer M.U."/>
            <person name="Montooth K."/>
            <person name="Mount S.M."/>
            <person name="Mu X."/>
            <person name="Myers E."/>
            <person name="Negre B."/>
            <person name="Newfeld S."/>
            <person name="Nielsen R."/>
            <person name="Noor M.A."/>
            <person name="O'Grady P."/>
            <person name="Pachter L."/>
            <person name="Papaceit M."/>
            <person name="Parisi M.J."/>
            <person name="Parisi M."/>
            <person name="Parts L."/>
            <person name="Pedersen J.S."/>
            <person name="Pesole G."/>
            <person name="Phillippy A.M."/>
            <person name="Ponting C.P."/>
            <person name="Pop M."/>
            <person name="Porcelli D."/>
            <person name="Powell J.R."/>
            <person name="Prohaska S."/>
            <person name="Pruitt K."/>
            <person name="Puig M."/>
            <person name="Quesneville H."/>
            <person name="Ram K.R."/>
            <person name="Rand D."/>
            <person name="Rasmussen M.D."/>
            <person name="Reed L.K."/>
            <person name="Reenan R."/>
            <person name="Reily A."/>
            <person name="Remington K.A."/>
            <person name="Rieger T.T."/>
            <person name="Ritchie M.G."/>
            <person name="Robin C."/>
            <person name="Rogers Y.H."/>
            <person name="Rohde C."/>
            <person name="Rozas J."/>
            <person name="Rubenfield M.J."/>
            <person name="Ruiz A."/>
            <person name="Russo S."/>
            <person name="Salzberg S.L."/>
            <person name="Sanchez-Gracia A."/>
            <person name="Saranga D.J."/>
            <person name="Sato H."/>
            <person name="Schaeffer S.W."/>
            <person name="Schatz M.C."/>
            <person name="Schlenke T."/>
            <person name="Schwartz R."/>
            <person name="Segarra C."/>
            <person name="Singh R.S."/>
            <person name="Sirot L."/>
            <person name="Sirota M."/>
            <person name="Sisneros N.B."/>
            <person name="Smith C.D."/>
            <person name="Smith T.F."/>
            <person name="Spieth J."/>
            <person name="Stage D.E."/>
            <person name="Stark A."/>
            <person name="Stephan W."/>
            <person name="Strausberg R.L."/>
            <person name="Strempel S."/>
            <person name="Sturgill D."/>
            <person name="Sutton G."/>
            <person name="Sutton G.G."/>
            <person name="Tao W."/>
            <person name="Teichmann S."/>
            <person name="Tobari Y.N."/>
            <person name="Tomimura Y."/>
            <person name="Tsolas J.M."/>
            <person name="Valente V.L."/>
            <person name="Venter E."/>
            <person name="Venter J.C."/>
            <person name="Vicario S."/>
            <person name="Vieira F.G."/>
            <person name="Vilella A.J."/>
            <person name="Villasante A."/>
            <person name="Walenz B."/>
            <person name="Wang J."/>
            <person name="Wasserman M."/>
            <person name="Watts T."/>
            <person name="Wilson D."/>
            <person name="Wilson R.K."/>
            <person name="Wing R.A."/>
            <person name="Wolfner M.F."/>
            <person name="Wong A."/>
            <person name="Wong G.K."/>
            <person name="Wu C.I."/>
            <person name="Wu G."/>
            <person name="Yamamoto D."/>
            <person name="Yang H.P."/>
            <person name="Yang S.P."/>
            <person name="Yorke J.A."/>
            <person name="Yoshida K."/>
            <person name="Zdobnov E."/>
            <person name="Zhang P."/>
            <person name="Zhang Y."/>
            <person name="Zimin A.V."/>
            <person name="Baldwin J."/>
            <person name="Abdouelleil A."/>
            <person name="Abdulkadir J."/>
            <person name="Abebe A."/>
            <person name="Abera B."/>
            <person name="Abreu J."/>
            <person name="Acer S.C."/>
            <person name="Aftuck L."/>
            <person name="Alexander A."/>
            <person name="An P."/>
            <person name="Anderson E."/>
            <person name="Anderson S."/>
            <person name="Arachi H."/>
            <person name="Azer M."/>
            <person name="Bachantsang P."/>
            <person name="Barry A."/>
            <person name="Bayul T."/>
            <person name="Berlin A."/>
            <person name="Bessette D."/>
            <person name="Bloom T."/>
            <person name="Blye J."/>
            <person name="Boguslavskiy L."/>
            <person name="Bonnet C."/>
            <person name="Boukhgalter B."/>
            <person name="Bourzgui I."/>
            <person name="Brown A."/>
            <person name="Cahill P."/>
            <person name="Channer S."/>
            <person name="Cheshatsang Y."/>
            <person name="Chuda L."/>
            <person name="Citroen M."/>
            <person name="Collymore A."/>
            <person name="Cooke P."/>
            <person name="Costello M."/>
            <person name="D'Aco K."/>
            <person name="Daza R."/>
            <person name="De Haan G."/>
            <person name="DeGray S."/>
            <person name="DeMaso C."/>
            <person name="Dhargay N."/>
            <person name="Dooley K."/>
            <person name="Dooley E."/>
            <person name="Doricent M."/>
            <person name="Dorje P."/>
            <person name="Dorjee K."/>
            <person name="Dupes A."/>
            <person name="Elong R."/>
            <person name="Falk J."/>
            <person name="Farina A."/>
            <person name="Faro S."/>
            <person name="Ferguson D."/>
            <person name="Fisher S."/>
            <person name="Foley C.D."/>
            <person name="Franke A."/>
            <person name="Friedrich D."/>
            <person name="Gadbois L."/>
            <person name="Gearin G."/>
            <person name="Gearin C.R."/>
            <person name="Giannoukos G."/>
            <person name="Goode T."/>
            <person name="Graham J."/>
            <person name="Grandbois E."/>
            <person name="Grewal S."/>
            <person name="Gyaltsen K."/>
            <person name="Hafez N."/>
            <person name="Hagos B."/>
            <person name="Hall J."/>
            <person name="Henson C."/>
            <person name="Hollinger A."/>
            <person name="Honan T."/>
            <person name="Huard M.D."/>
            <person name="Hughes L."/>
            <person name="Hurhula B."/>
            <person name="Husby M.E."/>
            <person name="Kamat A."/>
            <person name="Kanga B."/>
            <person name="Kashin S."/>
            <person name="Khazanovich D."/>
            <person name="Kisner P."/>
            <person name="Lance K."/>
            <person name="Lara M."/>
            <person name="Lee W."/>
            <person name="Lennon N."/>
            <person name="Letendre F."/>
            <person name="LeVine R."/>
            <person name="Lipovsky A."/>
            <person name="Liu X."/>
            <person name="Liu J."/>
            <person name="Liu S."/>
            <person name="Lokyitsang T."/>
            <person name="Lokyitsang Y."/>
            <person name="Lubonja R."/>
            <person name="Lui A."/>
            <person name="MacDonald P."/>
            <person name="Magnisalis V."/>
            <person name="Maru K."/>
            <person name="Matthews C."/>
            <person name="McCusker W."/>
            <person name="McDonough S."/>
            <person name="Mehta T."/>
            <person name="Meldrim J."/>
            <person name="Meneus L."/>
            <person name="Mihai O."/>
            <person name="Mihalev A."/>
            <person name="Mihova T."/>
            <person name="Mittelman R."/>
            <person name="Mlenga V."/>
            <person name="Montmayeur A."/>
            <person name="Mulrain L."/>
            <person name="Navidi A."/>
            <person name="Naylor J."/>
            <person name="Negash T."/>
            <person name="Nguyen T."/>
            <person name="Nguyen N."/>
            <person name="Nicol R."/>
            <person name="Norbu C."/>
            <person name="Norbu N."/>
            <person name="Novod N."/>
            <person name="O'Neill B."/>
            <person name="Osman S."/>
            <person name="Markiewicz E."/>
            <person name="Oyono O.L."/>
            <person name="Patti C."/>
            <person name="Phunkhang P."/>
            <person name="Pierre F."/>
            <person name="Priest M."/>
            <person name="Raghuraman S."/>
            <person name="Rege F."/>
            <person name="Reyes R."/>
            <person name="Rise C."/>
            <person name="Rogov P."/>
            <person name="Ross K."/>
            <person name="Ryan E."/>
            <person name="Settipalli S."/>
            <person name="Shea T."/>
            <person name="Sherpa N."/>
            <person name="Shi L."/>
            <person name="Shih D."/>
            <person name="Sparrow T."/>
            <person name="Spaulding J."/>
            <person name="Stalker J."/>
            <person name="Stange-Thomann N."/>
            <person name="Stavropoulos S."/>
            <person name="Stone C."/>
            <person name="Strader C."/>
            <person name="Tesfaye S."/>
            <person name="Thomson T."/>
            <person name="Thoulutsang Y."/>
            <person name="Thoulutsang D."/>
            <person name="Topham K."/>
            <person name="Topping I."/>
            <person name="Tsamla T."/>
            <person name="Vassiliev H."/>
            <person name="Vo A."/>
            <person name="Wangchuk T."/>
            <person name="Wangdi T."/>
            <person name="Weiand M."/>
            <person name="Wilkinson J."/>
            <person name="Wilson A."/>
            <person name="Yadav S."/>
            <person name="Young G."/>
            <person name="Yu Q."/>
            <person name="Zembek L."/>
            <person name="Zhong D."/>
            <person name="Zimmer A."/>
            <person name="Zwirko Z."/>
            <person name="Jaffe D.B."/>
            <person name="Alvarez P."/>
            <person name="Brockman W."/>
            <person name="Butler J."/>
            <person name="Chin C."/>
            <person name="Gnerre S."/>
            <person name="Grabherr M."/>
            <person name="Kleber M."/>
            <person name="Mauceli E."/>
            <person name="MacCallum I."/>
        </authorList>
    </citation>
    <scope>NUCLEOTIDE SEQUENCE [LARGE SCALE GENOMIC DNA]</scope>
    <source>
        <strain evidence="3">Tucson 14024-0371.13</strain>
    </source>
</reference>
<evidence type="ECO:0000256" key="1">
    <source>
        <dbReference type="SAM" id="MobiDB-lite"/>
    </source>
</evidence>
<evidence type="ECO:0000313" key="2">
    <source>
        <dbReference type="EMBL" id="KPU74127.1"/>
    </source>
</evidence>
<feature type="region of interest" description="Disordered" evidence="1">
    <location>
        <begin position="202"/>
        <end position="228"/>
    </location>
</feature>
<protein>
    <submittedName>
        <fullName evidence="2">Uncharacterized protein, isoform E</fullName>
    </submittedName>
</protein>
<gene>
    <name evidence="2" type="primary">Dana\GF21958</name>
    <name evidence="2" type="synonym">dana_GLEANR_5956</name>
    <name evidence="2" type="ORF">GF21958</name>
</gene>
<name>A0A0P8Y502_DROAN</name>
<dbReference type="Proteomes" id="UP000007801">
    <property type="component" value="Unassembled WGS sequence"/>
</dbReference>
<proteinExistence type="predicted"/>
<accession>A0A0P8Y502</accession>